<dbReference type="PROSITE" id="PS50878">
    <property type="entry name" value="RT_POL"/>
    <property type="match status" value="1"/>
</dbReference>
<dbReference type="InterPro" id="IPR000477">
    <property type="entry name" value="RT_dom"/>
</dbReference>
<evidence type="ECO:0000256" key="1">
    <source>
        <dbReference type="SAM" id="MobiDB-lite"/>
    </source>
</evidence>
<dbReference type="EnsemblMetazoa" id="XM_016808885.2">
    <property type="protein sequence ID" value="XP_016664374.2"/>
    <property type="gene ID" value="LOC100161354"/>
</dbReference>
<organism evidence="3 4">
    <name type="scientific">Acyrthosiphon pisum</name>
    <name type="common">Pea aphid</name>
    <dbReference type="NCBI Taxonomy" id="7029"/>
    <lineage>
        <taxon>Eukaryota</taxon>
        <taxon>Metazoa</taxon>
        <taxon>Ecdysozoa</taxon>
        <taxon>Arthropoda</taxon>
        <taxon>Hexapoda</taxon>
        <taxon>Insecta</taxon>
        <taxon>Pterygota</taxon>
        <taxon>Neoptera</taxon>
        <taxon>Paraneoptera</taxon>
        <taxon>Hemiptera</taxon>
        <taxon>Sternorrhyncha</taxon>
        <taxon>Aphidomorpha</taxon>
        <taxon>Aphidoidea</taxon>
        <taxon>Aphididae</taxon>
        <taxon>Macrosiphini</taxon>
        <taxon>Acyrthosiphon</taxon>
    </lineage>
</organism>
<proteinExistence type="predicted"/>
<dbReference type="GO" id="GO:0071897">
    <property type="term" value="P:DNA biosynthetic process"/>
    <property type="evidence" value="ECO:0007669"/>
    <property type="project" value="UniProtKB-ARBA"/>
</dbReference>
<accession>A0A8R2HAU3</accession>
<dbReference type="Pfam" id="PF00078">
    <property type="entry name" value="RVT_1"/>
    <property type="match status" value="1"/>
</dbReference>
<dbReference type="OrthoDB" id="510539at2759"/>
<feature type="domain" description="Reverse transcriptase" evidence="2">
    <location>
        <begin position="275"/>
        <end position="541"/>
    </location>
</feature>
<dbReference type="AlphaFoldDB" id="A0A8R2HAU3"/>
<keyword evidence="4" id="KW-1185">Reference proteome</keyword>
<name>A0A8R2HAU3_ACYPI</name>
<dbReference type="InterPro" id="IPR043502">
    <property type="entry name" value="DNA/RNA_pol_sf"/>
</dbReference>
<dbReference type="RefSeq" id="XP_016664374.2">
    <property type="nucleotide sequence ID" value="XM_016808885.2"/>
</dbReference>
<dbReference type="KEGG" id="api:100161354"/>
<evidence type="ECO:0000313" key="4">
    <source>
        <dbReference type="Proteomes" id="UP000007819"/>
    </source>
</evidence>
<reference evidence="4" key="1">
    <citation type="submission" date="2010-06" db="EMBL/GenBank/DDBJ databases">
        <authorList>
            <person name="Jiang H."/>
            <person name="Abraham K."/>
            <person name="Ali S."/>
            <person name="Alsbrooks S.L."/>
            <person name="Anim B.N."/>
            <person name="Anosike U.S."/>
            <person name="Attaway T."/>
            <person name="Bandaranaike D.P."/>
            <person name="Battles P.K."/>
            <person name="Bell S.N."/>
            <person name="Bell A.V."/>
            <person name="Beltran B."/>
            <person name="Bickham C."/>
            <person name="Bustamante Y."/>
            <person name="Caleb T."/>
            <person name="Canada A."/>
            <person name="Cardenas V."/>
            <person name="Carter K."/>
            <person name="Chacko J."/>
            <person name="Chandrabose M.N."/>
            <person name="Chavez D."/>
            <person name="Chavez A."/>
            <person name="Chen L."/>
            <person name="Chu H.-S."/>
            <person name="Claassen K.J."/>
            <person name="Cockrell R."/>
            <person name="Collins M."/>
            <person name="Cooper J.A."/>
            <person name="Cree A."/>
            <person name="Curry S.M."/>
            <person name="Da Y."/>
            <person name="Dao M.D."/>
            <person name="Das B."/>
            <person name="Davila M.-L."/>
            <person name="Davy-Carroll L."/>
            <person name="Denson S."/>
            <person name="Dinh H."/>
            <person name="Ebong V.E."/>
            <person name="Edwards J.R."/>
            <person name="Egan A."/>
            <person name="El-Daye J."/>
            <person name="Escobedo L."/>
            <person name="Fernandez S."/>
            <person name="Fernando P.R."/>
            <person name="Flagg N."/>
            <person name="Forbes L.D."/>
            <person name="Fowler R.G."/>
            <person name="Fu Q."/>
            <person name="Gabisi R.A."/>
            <person name="Ganer J."/>
            <person name="Garbino Pronczuk A."/>
            <person name="Garcia R.M."/>
            <person name="Garner T."/>
            <person name="Garrett T.E."/>
            <person name="Gonzalez D.A."/>
            <person name="Hamid H."/>
            <person name="Hawkins E.S."/>
            <person name="Hirani K."/>
            <person name="Hogues M.E."/>
            <person name="Hollins B."/>
            <person name="Hsiao C.-H."/>
            <person name="Jabil R."/>
            <person name="James M.L."/>
            <person name="Jhangiani S.N."/>
            <person name="Johnson B."/>
            <person name="Johnson Q."/>
            <person name="Joshi V."/>
            <person name="Kalu J.B."/>
            <person name="Kam C."/>
            <person name="Kashfia A."/>
            <person name="Keebler J."/>
            <person name="Kisamo H."/>
            <person name="Kovar C.L."/>
            <person name="Lago L.A."/>
            <person name="Lai C.-Y."/>
            <person name="Laidlaw J."/>
            <person name="Lara F."/>
            <person name="Le T.-K."/>
            <person name="Lee S.L."/>
            <person name="Legall F.H."/>
            <person name="Lemon S.J."/>
            <person name="Lewis L.R."/>
            <person name="Li B."/>
            <person name="Liu Y."/>
            <person name="Liu Y.-S."/>
            <person name="Lopez J."/>
            <person name="Lozado R.J."/>
            <person name="Lu J."/>
            <person name="Madu R.C."/>
            <person name="Maheshwari M."/>
            <person name="Maheshwari R."/>
            <person name="Malloy K."/>
            <person name="Martinez E."/>
            <person name="Mathew T."/>
            <person name="Mercado I.C."/>
            <person name="Mercado C."/>
            <person name="Meyer B."/>
            <person name="Montgomery K."/>
            <person name="Morgan M.B."/>
            <person name="Munidasa M."/>
            <person name="Nazareth L.V."/>
            <person name="Nelson J."/>
            <person name="Ng B.M."/>
            <person name="Nguyen N.B."/>
            <person name="Nguyen P.Q."/>
            <person name="Nguyen T."/>
            <person name="Obregon M."/>
            <person name="Okwuonu G.O."/>
            <person name="Onwere C.G."/>
            <person name="Orozco G."/>
            <person name="Parra A."/>
            <person name="Patel S."/>
            <person name="Patil S."/>
            <person name="Perez A."/>
            <person name="Perez Y."/>
            <person name="Pham C."/>
            <person name="Primus E.L."/>
            <person name="Pu L.-L."/>
            <person name="Puazo M."/>
            <person name="Qin X."/>
            <person name="Quiroz J.B."/>
            <person name="Reese J."/>
            <person name="Richards S."/>
            <person name="Rives C.M."/>
            <person name="Robberts R."/>
            <person name="Ruiz S.J."/>
            <person name="Ruiz M.J."/>
            <person name="Santibanez J."/>
            <person name="Schneider B.W."/>
            <person name="Sisson I."/>
            <person name="Smith M."/>
            <person name="Sodergren E."/>
            <person name="Song X.-Z."/>
            <person name="Song B.B."/>
            <person name="Summersgill H."/>
            <person name="Thelus R."/>
            <person name="Thornton R.D."/>
            <person name="Trejos Z.Y."/>
            <person name="Usmani K."/>
            <person name="Vattathil S."/>
            <person name="Villasana D."/>
            <person name="Walker D.L."/>
            <person name="Wang S."/>
            <person name="Wang K."/>
            <person name="White C.S."/>
            <person name="Williams A.C."/>
            <person name="Williamson J."/>
            <person name="Wilson K."/>
            <person name="Woghiren I.O."/>
            <person name="Woodworth J.R."/>
            <person name="Worley K.C."/>
            <person name="Wright R.A."/>
            <person name="Wu W."/>
            <person name="Young L."/>
            <person name="Zhang L."/>
            <person name="Zhang J."/>
            <person name="Zhu Y."/>
            <person name="Muzny D.M."/>
            <person name="Weinstock G."/>
            <person name="Gibbs R.A."/>
        </authorList>
    </citation>
    <scope>NUCLEOTIDE SEQUENCE [LARGE SCALE GENOMIC DNA]</scope>
    <source>
        <strain evidence="4">LSR1</strain>
    </source>
</reference>
<dbReference type="GeneID" id="100161354"/>
<protein>
    <recommendedName>
        <fullName evidence="2">Reverse transcriptase domain-containing protein</fullName>
    </recommendedName>
</protein>
<reference evidence="3" key="2">
    <citation type="submission" date="2022-06" db="UniProtKB">
        <authorList>
            <consortium name="EnsemblMetazoa"/>
        </authorList>
    </citation>
    <scope>IDENTIFICATION</scope>
</reference>
<dbReference type="CDD" id="cd01650">
    <property type="entry name" value="RT_nLTR_like"/>
    <property type="match status" value="1"/>
</dbReference>
<dbReference type="SUPFAM" id="SSF56672">
    <property type="entry name" value="DNA/RNA polymerases"/>
    <property type="match status" value="1"/>
</dbReference>
<dbReference type="InterPro" id="IPR052560">
    <property type="entry name" value="RdDP_mobile_element"/>
</dbReference>
<sequence length="692" mass="78625">MLTRQTNINQLPSDHNPILLEFSSSPITSSPPSQGKQVNWKKFSTLLSNDTTNTHPRTASIQDIDHAITAFTETIKSTVVECTYQSKTGTKRNTLPSEILNEIKVKNKLRREWQRNRDPAIKYRLNSKTKFIRSILKTHKQDEWDRFLTSLDTSDGSLFKINKSLINKKPAIHPLQGPNGLIYDAKAKAELIAESLEKQFKPNPGPNILEVEELAHNIRTSPIASSDLYTTPGSVQLIIKHLPKRKAPGEDLITNTALKLLPKNKLLTLTNILNGCLRLNYFPSTWKKAVIISIHKPGKDHSLPENYRPIALLSSISKVYERVILENIQKTTAKTIRKEQFAFRPGHSTVQQLTNLMDEITVNWNSKINTASVFIDVEKAFDKVWHDGLLFKMNKMHIHPALIKIIHSFLENRTFAVKQEDQTSTSRPILSGVPQGSCLSPTLFLIYTNDIPLIPKANLALFADDTMFSAQNHNARWAAFILQKQVDLAAEWFKRWRLKINEQKTVALLFGNKNTKNIPPIKINDHPIKWSDNVKYLGVTLNRRLGVTQHINTIIKRATIVRGILYPLINKKSPIPLKTKILILKMYVIPILTYAGAAWAPLVPTHQWKRIEAVQTTGLRTITGNPTFVRNDILRSSAGLKTIRETITSQASAMFHKNSYSKYPHIRNLGHKPGETRRKTPKNRPLKWATAK</sequence>
<feature type="region of interest" description="Disordered" evidence="1">
    <location>
        <begin position="667"/>
        <end position="692"/>
    </location>
</feature>
<dbReference type="Proteomes" id="UP000007819">
    <property type="component" value="Chromosome A1"/>
</dbReference>
<dbReference type="PANTHER" id="PTHR36688:SF2">
    <property type="entry name" value="ENDONUCLEASE_EXONUCLEASE_PHOSPHATASE DOMAIN-CONTAINING PROTEIN"/>
    <property type="match status" value="1"/>
</dbReference>
<evidence type="ECO:0000313" key="3">
    <source>
        <dbReference type="EnsemblMetazoa" id="XP_016664374.2"/>
    </source>
</evidence>
<dbReference type="PANTHER" id="PTHR36688">
    <property type="entry name" value="ENDO/EXONUCLEASE/PHOSPHATASE DOMAIN-CONTAINING PROTEIN"/>
    <property type="match status" value="1"/>
</dbReference>
<evidence type="ECO:0000259" key="2">
    <source>
        <dbReference type="PROSITE" id="PS50878"/>
    </source>
</evidence>